<gene>
    <name evidence="2" type="ORF">FL583_23040</name>
</gene>
<accession>A0A545AMR9</accession>
<feature type="domain" description="TIR" evidence="1">
    <location>
        <begin position="314"/>
        <end position="462"/>
    </location>
</feature>
<proteinExistence type="predicted"/>
<comment type="caution">
    <text evidence="2">The sequence shown here is derived from an EMBL/GenBank/DDBJ whole genome shotgun (WGS) entry which is preliminary data.</text>
</comment>
<dbReference type="NCBIfam" id="NF040565">
    <property type="entry name" value="SCO2521_fam"/>
    <property type="match status" value="1"/>
</dbReference>
<dbReference type="SUPFAM" id="SSF52200">
    <property type="entry name" value="Toll/Interleukin receptor TIR domain"/>
    <property type="match status" value="1"/>
</dbReference>
<dbReference type="Gene3D" id="3.40.50.10140">
    <property type="entry name" value="Toll/interleukin-1 receptor homology (TIR) domain"/>
    <property type="match status" value="1"/>
</dbReference>
<name>A0A545AMR9_9ACTN</name>
<protein>
    <submittedName>
        <fullName evidence="2">Toll/interleukin-1 receptor domain-containing protein</fullName>
    </submittedName>
</protein>
<dbReference type="AlphaFoldDB" id="A0A545AMR9"/>
<reference evidence="2 3" key="1">
    <citation type="submission" date="2019-07" db="EMBL/GenBank/DDBJ databases">
        <title>Cryptosporangium phraense sp. nov., isolated from plant litter.</title>
        <authorList>
            <person name="Suriyachadkun C."/>
        </authorList>
    </citation>
    <scope>NUCLEOTIDE SEQUENCE [LARGE SCALE GENOMIC DNA]</scope>
    <source>
        <strain evidence="2 3">A-T 5661</strain>
    </source>
</reference>
<dbReference type="RefSeq" id="WP_142706881.1">
    <property type="nucleotide sequence ID" value="NZ_VIRS01000017.1"/>
</dbReference>
<dbReference type="Pfam" id="PF13676">
    <property type="entry name" value="TIR_2"/>
    <property type="match status" value="1"/>
</dbReference>
<evidence type="ECO:0000313" key="2">
    <source>
        <dbReference type="EMBL" id="TQS42573.1"/>
    </source>
</evidence>
<dbReference type="EMBL" id="VIRS01000017">
    <property type="protein sequence ID" value="TQS42573.1"/>
    <property type="molecule type" value="Genomic_DNA"/>
</dbReference>
<sequence length="466" mass="50507">MLIVGEVETALLPSPPVSAAAAVRLLALRPGDDVAVTTRPINRAVSPDLSTGLDARLPVRRGAGPRGVGTALTHALITGGQILQSSTFAVLREGESSRRRPWSYYLSRPGTLELLGAAKWPDLAESWLTSDVRSPDFPAINRRLLESVTNAPGLTGPTPFRAPRSSLRWVLRQDEPGVAPGRIAFNIDADGLRTLSLSGTDLDADAAVGFCEDLALHDWLLSTLLRAIDTSGFASADDSAASSRLRPVTDRLLHLWMPAAHGDSTVQPYWEGLERTVGLTRQWNAQVTRIRELDARYSDLPRVPVPAPDAPADGRPRIFISYRTADRSHLPRLLFERINAELPGFRVFYAVKGVKPGADFEEAIRDAIAESVVMLVVIGPTWTPAADGAGIAWLAEDDSVVRSEIRQGLDAGFPIIPILDNNARMPRARDFPADIAKLAAKAGLPIGSQSFDADFQQLREALRELL</sequence>
<keyword evidence="3" id="KW-1185">Reference proteome</keyword>
<dbReference type="OrthoDB" id="3210171at2"/>
<dbReference type="GO" id="GO:0007165">
    <property type="term" value="P:signal transduction"/>
    <property type="evidence" value="ECO:0007669"/>
    <property type="project" value="InterPro"/>
</dbReference>
<dbReference type="InterPro" id="IPR049749">
    <property type="entry name" value="SCO2521-like"/>
</dbReference>
<organism evidence="2 3">
    <name type="scientific">Cryptosporangium phraense</name>
    <dbReference type="NCBI Taxonomy" id="2593070"/>
    <lineage>
        <taxon>Bacteria</taxon>
        <taxon>Bacillati</taxon>
        <taxon>Actinomycetota</taxon>
        <taxon>Actinomycetes</taxon>
        <taxon>Cryptosporangiales</taxon>
        <taxon>Cryptosporangiaceae</taxon>
        <taxon>Cryptosporangium</taxon>
    </lineage>
</organism>
<dbReference type="InParanoid" id="A0A545AMR9"/>
<evidence type="ECO:0000259" key="1">
    <source>
        <dbReference type="PROSITE" id="PS50104"/>
    </source>
</evidence>
<evidence type="ECO:0000313" key="3">
    <source>
        <dbReference type="Proteomes" id="UP000317982"/>
    </source>
</evidence>
<dbReference type="InterPro" id="IPR035897">
    <property type="entry name" value="Toll_tir_struct_dom_sf"/>
</dbReference>
<dbReference type="Proteomes" id="UP000317982">
    <property type="component" value="Unassembled WGS sequence"/>
</dbReference>
<dbReference type="PROSITE" id="PS50104">
    <property type="entry name" value="TIR"/>
    <property type="match status" value="1"/>
</dbReference>
<keyword evidence="2" id="KW-0675">Receptor</keyword>
<dbReference type="InterPro" id="IPR000157">
    <property type="entry name" value="TIR_dom"/>
</dbReference>